<dbReference type="PANTHER" id="PTHR43098:SF2">
    <property type="entry name" value="FAD-BINDING MONOOXYGENASE AUSB-RELATED"/>
    <property type="match status" value="1"/>
</dbReference>
<evidence type="ECO:0000256" key="4">
    <source>
        <dbReference type="ARBA" id="ARBA00022827"/>
    </source>
</evidence>
<dbReference type="Gene3D" id="3.50.50.60">
    <property type="entry name" value="FAD/NAD(P)-binding domain"/>
    <property type="match status" value="2"/>
</dbReference>
<sequence>MNATPTPDNGSLLPEDLEAIRERYRAERDKRIRPDGAAQYLRPTGDLAGYAQDPWSDPPAAREPVSDEVDAVILGAGFGGLAAGAHLRKAGLDRIRLVDTAGDVGGTWYWNRYPGVACDIESYIYLPLLEEMGEMPSRKYAPGSEIRRHAERIADHFDLRRDSLFHTEVTSLAWDEQAGRWKVGTDRGDAFTARYVVVSSGPFNKPKLPGIPGIEDFAGHAFHTSRWDYACTGGTEGMADYPGLADKRVAVIGTGATGIQVVPTIAPHCRELVVVQRTPSTVDRRDDRETDAGWWADLEPGWQRRRRENFLLLVTGGAADEDLVGDRWTDSAPVRGRQRLRSGTEEDPALAIELADHQKMAELRARVTEIVEDPQAAAALQPWYRQMCKRPAFSDRYLQAFNRDNVRLVDTAGQGVERMTGGGLVVDGVEHPVDVVIFATGFEIGSDPAVRAGADVRGRGGITLAQYWADGLRTLHGWVSRGFPNLFHLGSTQNAVSVNFVHILEEQSEHVGAVVAEAERRGRVLVEPTAEVEDAWVGTIRERAVSMQAFLAECTPGYYNSEGRPRKRSEGFGGGPVEFTSLVRRWRAEGGMDDVLSRRPR</sequence>
<reference evidence="7 8" key="1">
    <citation type="submission" date="2021-03" db="EMBL/GenBank/DDBJ databases">
        <title>Sequencing the genomes of 1000 actinobacteria strains.</title>
        <authorList>
            <person name="Klenk H.-P."/>
        </authorList>
    </citation>
    <scope>NUCLEOTIDE SEQUENCE [LARGE SCALE GENOMIC DNA]</scope>
    <source>
        <strain evidence="7 8">DSM 45256</strain>
    </source>
</reference>
<evidence type="ECO:0000256" key="6">
    <source>
        <dbReference type="ARBA" id="ARBA00023002"/>
    </source>
</evidence>
<keyword evidence="4" id="KW-0274">FAD</keyword>
<evidence type="ECO:0000256" key="1">
    <source>
        <dbReference type="ARBA" id="ARBA00001974"/>
    </source>
</evidence>
<gene>
    <name evidence="7" type="ORF">JOF36_004577</name>
</gene>
<dbReference type="PRINTS" id="PR00411">
    <property type="entry name" value="PNDRDTASEI"/>
</dbReference>
<keyword evidence="8" id="KW-1185">Reference proteome</keyword>
<keyword evidence="6" id="KW-0560">Oxidoreductase</keyword>
<evidence type="ECO:0000256" key="3">
    <source>
        <dbReference type="ARBA" id="ARBA00022630"/>
    </source>
</evidence>
<keyword evidence="3" id="KW-0285">Flavoprotein</keyword>
<dbReference type="Proteomes" id="UP001519295">
    <property type="component" value="Unassembled WGS sequence"/>
</dbReference>
<dbReference type="PANTHER" id="PTHR43098">
    <property type="entry name" value="L-ORNITHINE N(5)-MONOOXYGENASE-RELATED"/>
    <property type="match status" value="1"/>
</dbReference>
<dbReference type="SUPFAM" id="SSF51905">
    <property type="entry name" value="FAD/NAD(P)-binding domain"/>
    <property type="match status" value="1"/>
</dbReference>
<dbReference type="Pfam" id="PF13738">
    <property type="entry name" value="Pyr_redox_3"/>
    <property type="match status" value="1"/>
</dbReference>
<dbReference type="EMBL" id="JAGINU010000001">
    <property type="protein sequence ID" value="MBP2368881.1"/>
    <property type="molecule type" value="Genomic_DNA"/>
</dbReference>
<proteinExistence type="inferred from homology"/>
<dbReference type="InterPro" id="IPR050775">
    <property type="entry name" value="FAD-binding_Monooxygenases"/>
</dbReference>
<evidence type="ECO:0000313" key="8">
    <source>
        <dbReference type="Proteomes" id="UP001519295"/>
    </source>
</evidence>
<organism evidence="7 8">
    <name type="scientific">Pseudonocardia parietis</name>
    <dbReference type="NCBI Taxonomy" id="570936"/>
    <lineage>
        <taxon>Bacteria</taxon>
        <taxon>Bacillati</taxon>
        <taxon>Actinomycetota</taxon>
        <taxon>Actinomycetes</taxon>
        <taxon>Pseudonocardiales</taxon>
        <taxon>Pseudonocardiaceae</taxon>
        <taxon>Pseudonocardia</taxon>
    </lineage>
</organism>
<keyword evidence="5" id="KW-0521">NADP</keyword>
<dbReference type="RefSeq" id="WP_210030595.1">
    <property type="nucleotide sequence ID" value="NZ_JAGINU010000001.1"/>
</dbReference>
<comment type="caution">
    <text evidence="7">The sequence shown here is derived from an EMBL/GenBank/DDBJ whole genome shotgun (WGS) entry which is preliminary data.</text>
</comment>
<name>A0ABS4VY70_9PSEU</name>
<evidence type="ECO:0000313" key="7">
    <source>
        <dbReference type="EMBL" id="MBP2368881.1"/>
    </source>
</evidence>
<evidence type="ECO:0000256" key="5">
    <source>
        <dbReference type="ARBA" id="ARBA00022857"/>
    </source>
</evidence>
<accession>A0ABS4VY70</accession>
<comment type="cofactor">
    <cofactor evidence="1">
        <name>FAD</name>
        <dbReference type="ChEBI" id="CHEBI:57692"/>
    </cofactor>
</comment>
<evidence type="ECO:0000256" key="2">
    <source>
        <dbReference type="ARBA" id="ARBA00010139"/>
    </source>
</evidence>
<protein>
    <submittedName>
        <fullName evidence="7">Cation diffusion facilitator CzcD-associated flavoprotein CzcO</fullName>
    </submittedName>
</protein>
<dbReference type="InterPro" id="IPR036188">
    <property type="entry name" value="FAD/NAD-bd_sf"/>
</dbReference>
<comment type="similarity">
    <text evidence="2">Belongs to the FAD-binding monooxygenase family.</text>
</comment>